<dbReference type="InterPro" id="IPR004329">
    <property type="entry name" value="CcmE"/>
</dbReference>
<keyword evidence="4 10" id="KW-0479">Metal-binding</keyword>
<dbReference type="Pfam" id="PF03100">
    <property type="entry name" value="CcmE"/>
    <property type="match status" value="1"/>
</dbReference>
<evidence type="ECO:0000256" key="6">
    <source>
        <dbReference type="ARBA" id="ARBA00022968"/>
    </source>
</evidence>
<evidence type="ECO:0000313" key="13">
    <source>
        <dbReference type="Proteomes" id="UP001156664"/>
    </source>
</evidence>
<name>A0ABQ5YSC6_9BURK</name>
<evidence type="ECO:0000256" key="5">
    <source>
        <dbReference type="ARBA" id="ARBA00022748"/>
    </source>
</evidence>
<dbReference type="PANTHER" id="PTHR34128">
    <property type="entry name" value="CYTOCHROME C-TYPE BIOGENESIS PROTEIN CCME HOMOLOG, MITOCHONDRIAL"/>
    <property type="match status" value="1"/>
</dbReference>
<evidence type="ECO:0000256" key="7">
    <source>
        <dbReference type="ARBA" id="ARBA00022989"/>
    </source>
</evidence>
<feature type="topological domain" description="Extracellular" evidence="10">
    <location>
        <begin position="30"/>
        <end position="135"/>
    </location>
</feature>
<dbReference type="PANTHER" id="PTHR34128:SF2">
    <property type="entry name" value="CYTOCHROME C-TYPE BIOGENESIS PROTEIN CCME HOMOLOG, MITOCHONDRIAL"/>
    <property type="match status" value="1"/>
</dbReference>
<feature type="topological domain" description="Cytoplasmic" evidence="10">
    <location>
        <begin position="1"/>
        <end position="8"/>
    </location>
</feature>
<dbReference type="SUPFAM" id="SSF82093">
    <property type="entry name" value="Heme chaperone CcmE"/>
    <property type="match status" value="1"/>
</dbReference>
<dbReference type="EMBL" id="BSOJ01000018">
    <property type="protein sequence ID" value="GLR26791.1"/>
    <property type="molecule type" value="Genomic_DNA"/>
</dbReference>
<evidence type="ECO:0000256" key="8">
    <source>
        <dbReference type="ARBA" id="ARBA00023004"/>
    </source>
</evidence>
<dbReference type="NCBIfam" id="NF009727">
    <property type="entry name" value="PRK13254.1-1"/>
    <property type="match status" value="1"/>
</dbReference>
<dbReference type="HAMAP" id="MF_01959">
    <property type="entry name" value="CcmE"/>
    <property type="match status" value="1"/>
</dbReference>
<evidence type="ECO:0000256" key="9">
    <source>
        <dbReference type="ARBA" id="ARBA00023136"/>
    </source>
</evidence>
<proteinExistence type="inferred from homology"/>
<keyword evidence="5 10" id="KW-0201">Cytochrome c-type biogenesis</keyword>
<organism evidence="12 13">
    <name type="scientific">Limnobacter litoralis</name>
    <dbReference type="NCBI Taxonomy" id="481366"/>
    <lineage>
        <taxon>Bacteria</taxon>
        <taxon>Pseudomonadati</taxon>
        <taxon>Pseudomonadota</taxon>
        <taxon>Betaproteobacteria</taxon>
        <taxon>Burkholderiales</taxon>
        <taxon>Burkholderiaceae</taxon>
        <taxon>Limnobacter</taxon>
    </lineage>
</organism>
<reference evidence="13" key="1">
    <citation type="journal article" date="2019" name="Int. J. Syst. Evol. Microbiol.">
        <title>The Global Catalogue of Microorganisms (GCM) 10K type strain sequencing project: providing services to taxonomists for standard genome sequencing and annotation.</title>
        <authorList>
            <consortium name="The Broad Institute Genomics Platform"/>
            <consortium name="The Broad Institute Genome Sequencing Center for Infectious Disease"/>
            <person name="Wu L."/>
            <person name="Ma J."/>
        </authorList>
    </citation>
    <scope>NUCLEOTIDE SEQUENCE [LARGE SCALE GENOMIC DNA]</scope>
    <source>
        <strain evidence="13">NBRC 105857</strain>
    </source>
</reference>
<dbReference type="Gene3D" id="2.40.50.140">
    <property type="entry name" value="Nucleic acid-binding proteins"/>
    <property type="match status" value="1"/>
</dbReference>
<keyword evidence="10" id="KW-1003">Cell membrane</keyword>
<evidence type="ECO:0000256" key="3">
    <source>
        <dbReference type="ARBA" id="ARBA00022692"/>
    </source>
</evidence>
<comment type="caution">
    <text evidence="12">The sequence shown here is derived from an EMBL/GenBank/DDBJ whole genome shotgun (WGS) entry which is preliminary data.</text>
</comment>
<feature type="binding site" description="covalent" evidence="10">
    <location>
        <position position="124"/>
    </location>
    <ligand>
        <name>heme</name>
        <dbReference type="ChEBI" id="CHEBI:30413"/>
    </ligand>
</feature>
<keyword evidence="6 10" id="KW-0735">Signal-anchor</keyword>
<dbReference type="Proteomes" id="UP001156664">
    <property type="component" value="Unassembled WGS sequence"/>
</dbReference>
<evidence type="ECO:0000313" key="12">
    <source>
        <dbReference type="EMBL" id="GLR26791.1"/>
    </source>
</evidence>
<keyword evidence="9 10" id="KW-0472">Membrane</keyword>
<feature type="transmembrane region" description="Helical" evidence="11">
    <location>
        <begin position="9"/>
        <end position="30"/>
    </location>
</feature>
<dbReference type="InterPro" id="IPR012340">
    <property type="entry name" value="NA-bd_OB-fold"/>
</dbReference>
<comment type="subcellular location">
    <subcellularLocation>
        <location evidence="10">Cell membrane</location>
        <topology evidence="10">Single-pass type II membrane protein</topology>
    </subcellularLocation>
    <subcellularLocation>
        <location evidence="1">Membrane</location>
    </subcellularLocation>
</comment>
<feature type="binding site" description="axial binding residue" evidence="10">
    <location>
        <position position="128"/>
    </location>
    <ligand>
        <name>heme</name>
        <dbReference type="ChEBI" id="CHEBI:30413"/>
    </ligand>
    <ligandPart>
        <name>Fe</name>
        <dbReference type="ChEBI" id="CHEBI:18248"/>
    </ligandPart>
</feature>
<protein>
    <recommendedName>
        <fullName evidence="10">Cytochrome c-type biogenesis protein CcmE</fullName>
    </recommendedName>
    <alternativeName>
        <fullName evidence="10">Cytochrome c maturation protein E</fullName>
    </alternativeName>
    <alternativeName>
        <fullName evidence="10">Heme chaperone CcmE</fullName>
    </alternativeName>
</protein>
<evidence type="ECO:0000256" key="1">
    <source>
        <dbReference type="ARBA" id="ARBA00004370"/>
    </source>
</evidence>
<keyword evidence="8 10" id="KW-0408">Iron</keyword>
<dbReference type="RefSeq" id="WP_284281458.1">
    <property type="nucleotide sequence ID" value="NZ_BSOJ01000018.1"/>
</dbReference>
<keyword evidence="2 10" id="KW-0349">Heme</keyword>
<keyword evidence="3 10" id="KW-0812">Transmembrane</keyword>
<sequence>MTTARSKRIAWLAAIVVVATGFGVSLYKVFNDNLVFFYTPTQILHGDTPTGLKSYRLGGMVVQGSLQREPNTLTVHFNVTDQKMTVPVTFTGILPDLFKEGAGVVADGGWNGQLFTAKEVLAKHDEKYMPPGVPK</sequence>
<keyword evidence="7 10" id="KW-1133">Transmembrane helix</keyword>
<gene>
    <name evidence="10 12" type="primary">ccmE</name>
    <name evidence="10" type="synonym">cycJ</name>
    <name evidence="12" type="ORF">GCM10007875_18810</name>
</gene>
<evidence type="ECO:0000256" key="11">
    <source>
        <dbReference type="SAM" id="Phobius"/>
    </source>
</evidence>
<dbReference type="InterPro" id="IPR036127">
    <property type="entry name" value="CcmE-like_sf"/>
</dbReference>
<accession>A0ABQ5YSC6</accession>
<comment type="similarity">
    <text evidence="10">Belongs to the CcmE/CycJ family.</text>
</comment>
<keyword evidence="13" id="KW-1185">Reference proteome</keyword>
<evidence type="ECO:0000256" key="10">
    <source>
        <dbReference type="HAMAP-Rule" id="MF_01959"/>
    </source>
</evidence>
<evidence type="ECO:0000256" key="2">
    <source>
        <dbReference type="ARBA" id="ARBA00022617"/>
    </source>
</evidence>
<comment type="function">
    <text evidence="10">Heme chaperone required for the biogenesis of c-type cytochromes. Transiently binds heme delivered by CcmC and transfers the heme to apo-cytochromes in a process facilitated by CcmF and CcmH.</text>
</comment>
<evidence type="ECO:0000256" key="4">
    <source>
        <dbReference type="ARBA" id="ARBA00022723"/>
    </source>
</evidence>